<reference evidence="3" key="1">
    <citation type="submission" date="2021-03" db="EMBL/GenBank/DDBJ databases">
        <title>Draft genome sequence of rust myrtle Austropuccinia psidii MF-1, a brazilian biotype.</title>
        <authorList>
            <person name="Quecine M.C."/>
            <person name="Pachon D.M.R."/>
            <person name="Bonatelli M.L."/>
            <person name="Correr F.H."/>
            <person name="Franceschini L.M."/>
            <person name="Leite T.F."/>
            <person name="Margarido G.R.A."/>
            <person name="Almeida C.A."/>
            <person name="Ferrarezi J.A."/>
            <person name="Labate C.A."/>
        </authorList>
    </citation>
    <scope>NUCLEOTIDE SEQUENCE</scope>
    <source>
        <strain evidence="3">MF-1</strain>
    </source>
</reference>
<dbReference type="InterPro" id="IPR036397">
    <property type="entry name" value="RNaseH_sf"/>
</dbReference>
<accession>A0A9Q3BZ57</accession>
<proteinExistence type="predicted"/>
<protein>
    <recommendedName>
        <fullName evidence="2">Integrase catalytic domain-containing protein</fullName>
    </recommendedName>
</protein>
<dbReference type="GO" id="GO:0015074">
    <property type="term" value="P:DNA integration"/>
    <property type="evidence" value="ECO:0007669"/>
    <property type="project" value="InterPro"/>
</dbReference>
<dbReference type="SUPFAM" id="SSF53098">
    <property type="entry name" value="Ribonuclease H-like"/>
    <property type="match status" value="1"/>
</dbReference>
<dbReference type="OrthoDB" id="3261476at2759"/>
<sequence length="171" mass="19217">MENWHNRKLKKLVSDRGGKFLNKKLKNNSNECGFTHKFSPPETPEHSGYAERSNSTAVIHSLKIQWDWKLAPPGQEGVLLGFENGNTAYQILILFNLTVGVTRNVTLNEKIFPAIENGKTSPLWNVYGEQHGNKAPNLLPEPIENSLCGNPQIMDDEHSNFFDESASEPDT</sequence>
<dbReference type="InterPro" id="IPR057670">
    <property type="entry name" value="SH3_retrovirus"/>
</dbReference>
<dbReference type="PROSITE" id="PS50994">
    <property type="entry name" value="INTEGRASE"/>
    <property type="match status" value="1"/>
</dbReference>
<organism evidence="3 4">
    <name type="scientific">Austropuccinia psidii MF-1</name>
    <dbReference type="NCBI Taxonomy" id="1389203"/>
    <lineage>
        <taxon>Eukaryota</taxon>
        <taxon>Fungi</taxon>
        <taxon>Dikarya</taxon>
        <taxon>Basidiomycota</taxon>
        <taxon>Pucciniomycotina</taxon>
        <taxon>Pucciniomycetes</taxon>
        <taxon>Pucciniales</taxon>
        <taxon>Sphaerophragmiaceae</taxon>
        <taxon>Austropuccinia</taxon>
    </lineage>
</organism>
<dbReference type="InterPro" id="IPR001584">
    <property type="entry name" value="Integrase_cat-core"/>
</dbReference>
<dbReference type="GO" id="GO:0005634">
    <property type="term" value="C:nucleus"/>
    <property type="evidence" value="ECO:0007669"/>
    <property type="project" value="UniProtKB-ARBA"/>
</dbReference>
<name>A0A9Q3BZ57_9BASI</name>
<evidence type="ECO:0000256" key="1">
    <source>
        <dbReference type="ARBA" id="ARBA00022884"/>
    </source>
</evidence>
<dbReference type="Gene3D" id="3.30.420.10">
    <property type="entry name" value="Ribonuclease H-like superfamily/Ribonuclease H"/>
    <property type="match status" value="1"/>
</dbReference>
<dbReference type="Proteomes" id="UP000765509">
    <property type="component" value="Unassembled WGS sequence"/>
</dbReference>
<evidence type="ECO:0000313" key="3">
    <source>
        <dbReference type="EMBL" id="MBW0475274.1"/>
    </source>
</evidence>
<keyword evidence="1" id="KW-0694">RNA-binding</keyword>
<dbReference type="GO" id="GO:0003723">
    <property type="term" value="F:RNA binding"/>
    <property type="evidence" value="ECO:0007669"/>
    <property type="project" value="UniProtKB-KW"/>
</dbReference>
<gene>
    <name evidence="3" type="ORF">O181_014989</name>
</gene>
<dbReference type="Pfam" id="PF25597">
    <property type="entry name" value="SH3_retrovirus"/>
    <property type="match status" value="1"/>
</dbReference>
<keyword evidence="4" id="KW-1185">Reference proteome</keyword>
<feature type="domain" description="Integrase catalytic" evidence="2">
    <location>
        <begin position="1"/>
        <end position="56"/>
    </location>
</feature>
<evidence type="ECO:0000313" key="4">
    <source>
        <dbReference type="Proteomes" id="UP000765509"/>
    </source>
</evidence>
<dbReference type="InterPro" id="IPR012337">
    <property type="entry name" value="RNaseH-like_sf"/>
</dbReference>
<dbReference type="AlphaFoldDB" id="A0A9Q3BZ57"/>
<dbReference type="EMBL" id="AVOT02004044">
    <property type="protein sequence ID" value="MBW0475274.1"/>
    <property type="molecule type" value="Genomic_DNA"/>
</dbReference>
<evidence type="ECO:0000259" key="2">
    <source>
        <dbReference type="PROSITE" id="PS50994"/>
    </source>
</evidence>
<comment type="caution">
    <text evidence="3">The sequence shown here is derived from an EMBL/GenBank/DDBJ whole genome shotgun (WGS) entry which is preliminary data.</text>
</comment>